<feature type="region of interest" description="Disordered" evidence="11">
    <location>
        <begin position="1"/>
        <end position="26"/>
    </location>
</feature>
<dbReference type="SUPFAM" id="SSF90123">
    <property type="entry name" value="ABC transporter transmembrane region"/>
    <property type="match status" value="1"/>
</dbReference>
<evidence type="ECO:0000256" key="3">
    <source>
        <dbReference type="ARBA" id="ARBA00022448"/>
    </source>
</evidence>
<proteinExistence type="inferred from homology"/>
<dbReference type="Pfam" id="PF00005">
    <property type="entry name" value="ABC_tran"/>
    <property type="match status" value="1"/>
</dbReference>
<evidence type="ECO:0000256" key="4">
    <source>
        <dbReference type="ARBA" id="ARBA00022475"/>
    </source>
</evidence>
<dbReference type="FunFam" id="3.40.50.300:FF:000221">
    <property type="entry name" value="Multidrug ABC transporter ATP-binding protein"/>
    <property type="match status" value="1"/>
</dbReference>
<evidence type="ECO:0000256" key="7">
    <source>
        <dbReference type="ARBA" id="ARBA00022741"/>
    </source>
</evidence>
<comment type="subcellular location">
    <subcellularLocation>
        <location evidence="1">Cell membrane</location>
        <topology evidence="1">Multi-pass membrane protein</topology>
    </subcellularLocation>
</comment>
<dbReference type="SMART" id="SM00382">
    <property type="entry name" value="AAA"/>
    <property type="match status" value="1"/>
</dbReference>
<dbReference type="PANTHER" id="PTHR43394:SF1">
    <property type="entry name" value="ATP-BINDING CASSETTE SUB-FAMILY B MEMBER 10, MITOCHONDRIAL"/>
    <property type="match status" value="1"/>
</dbReference>
<feature type="transmembrane region" description="Helical" evidence="12">
    <location>
        <begin position="208"/>
        <end position="227"/>
    </location>
</feature>
<dbReference type="RefSeq" id="WP_406853747.1">
    <property type="nucleotide sequence ID" value="NZ_CP157484.1"/>
</dbReference>
<reference evidence="15" key="1">
    <citation type="submission" date="2024-05" db="EMBL/GenBank/DDBJ databases">
        <authorList>
            <person name="Kim S."/>
            <person name="Heo J."/>
            <person name="Choi H."/>
            <person name="Choi Y."/>
            <person name="Kwon S.-W."/>
            <person name="Kim Y."/>
        </authorList>
    </citation>
    <scope>NUCLEOTIDE SEQUENCE</scope>
    <source>
        <strain evidence="15">KACC 23698</strain>
    </source>
</reference>
<evidence type="ECO:0000256" key="2">
    <source>
        <dbReference type="ARBA" id="ARBA00005417"/>
    </source>
</evidence>
<dbReference type="GO" id="GO:0005886">
    <property type="term" value="C:plasma membrane"/>
    <property type="evidence" value="ECO:0007669"/>
    <property type="project" value="UniProtKB-SubCell"/>
</dbReference>
<dbReference type="PANTHER" id="PTHR43394">
    <property type="entry name" value="ATP-DEPENDENT PERMEASE MDL1, MITOCHONDRIAL"/>
    <property type="match status" value="1"/>
</dbReference>
<keyword evidence="8 15" id="KW-0067">ATP-binding</keyword>
<keyword evidence="7" id="KW-0547">Nucleotide-binding</keyword>
<dbReference type="InterPro" id="IPR003593">
    <property type="entry name" value="AAA+_ATPase"/>
</dbReference>
<feature type="transmembrane region" description="Helical" evidence="12">
    <location>
        <begin position="293"/>
        <end position="314"/>
    </location>
</feature>
<dbReference type="GO" id="GO:0015421">
    <property type="term" value="F:ABC-type oligopeptide transporter activity"/>
    <property type="evidence" value="ECO:0007669"/>
    <property type="project" value="TreeGrafter"/>
</dbReference>
<evidence type="ECO:0000259" key="14">
    <source>
        <dbReference type="PROSITE" id="PS50929"/>
    </source>
</evidence>
<dbReference type="InterPro" id="IPR011527">
    <property type="entry name" value="ABC1_TM_dom"/>
</dbReference>
<evidence type="ECO:0000256" key="10">
    <source>
        <dbReference type="ARBA" id="ARBA00023136"/>
    </source>
</evidence>
<keyword evidence="3" id="KW-0813">Transport</keyword>
<dbReference type="GO" id="GO:0005524">
    <property type="term" value="F:ATP binding"/>
    <property type="evidence" value="ECO:0007669"/>
    <property type="project" value="UniProtKB-KW"/>
</dbReference>
<evidence type="ECO:0000313" key="15">
    <source>
        <dbReference type="EMBL" id="XBO36928.1"/>
    </source>
</evidence>
<dbReference type="PROSITE" id="PS00211">
    <property type="entry name" value="ABC_TRANSPORTER_1"/>
    <property type="match status" value="1"/>
</dbReference>
<comment type="similarity">
    <text evidence="2">Belongs to the ABC transporter superfamily.</text>
</comment>
<keyword evidence="10 12" id="KW-0472">Membrane</keyword>
<dbReference type="Gene3D" id="1.20.1560.10">
    <property type="entry name" value="ABC transporter type 1, transmembrane domain"/>
    <property type="match status" value="1"/>
</dbReference>
<keyword evidence="4" id="KW-1003">Cell membrane</keyword>
<feature type="domain" description="ABC transmembrane type-1" evidence="14">
    <location>
        <begin position="55"/>
        <end position="354"/>
    </location>
</feature>
<evidence type="ECO:0000256" key="8">
    <source>
        <dbReference type="ARBA" id="ARBA00022840"/>
    </source>
</evidence>
<evidence type="ECO:0000256" key="9">
    <source>
        <dbReference type="ARBA" id="ARBA00022989"/>
    </source>
</evidence>
<evidence type="ECO:0000259" key="13">
    <source>
        <dbReference type="PROSITE" id="PS50893"/>
    </source>
</evidence>
<evidence type="ECO:0000256" key="5">
    <source>
        <dbReference type="ARBA" id="ARBA00022597"/>
    </source>
</evidence>
<feature type="domain" description="ABC transporter" evidence="13">
    <location>
        <begin position="389"/>
        <end position="629"/>
    </location>
</feature>
<organism evidence="15">
    <name type="scientific">Alsobacter sp. KACC 23698</name>
    <dbReference type="NCBI Taxonomy" id="3149229"/>
    <lineage>
        <taxon>Bacteria</taxon>
        <taxon>Pseudomonadati</taxon>
        <taxon>Pseudomonadota</taxon>
        <taxon>Alphaproteobacteria</taxon>
        <taxon>Hyphomicrobiales</taxon>
        <taxon>Alsobacteraceae</taxon>
        <taxon>Alsobacter</taxon>
    </lineage>
</organism>
<dbReference type="InterPro" id="IPR017871">
    <property type="entry name" value="ABC_transporter-like_CS"/>
</dbReference>
<evidence type="ECO:0000256" key="12">
    <source>
        <dbReference type="SAM" id="Phobius"/>
    </source>
</evidence>
<feature type="compositionally biased region" description="Low complexity" evidence="11">
    <location>
        <begin position="1"/>
        <end position="11"/>
    </location>
</feature>
<dbReference type="PROSITE" id="PS50929">
    <property type="entry name" value="ABC_TM1F"/>
    <property type="match status" value="1"/>
</dbReference>
<name>A0AAU7J986_9HYPH</name>
<dbReference type="SUPFAM" id="SSF52540">
    <property type="entry name" value="P-loop containing nucleoside triphosphate hydrolases"/>
    <property type="match status" value="1"/>
</dbReference>
<keyword evidence="9 12" id="KW-1133">Transmembrane helix</keyword>
<sequence length="635" mass="70162">MTSAHASSPAPDARPPAADRPPPPGTQTWRARLGALRRIPALFRLVWEASPSLTLGSMILRLSRALLPVAALYVGKLIIDEVVLQTRAGAPGPALSDWLASGRLARLGLLVAAEFGLAIVADALARASNLVDSLLAELYSNHASIRLMRHAATLDLAQFENTDQQDRLERARRQVTGRTTLLTQLFGQAQDLVTVASLAAGLMAYEPLLILMLLAALAPALIGEIHFNAQGYRLNYFRTPERRKLDYVRYLGSSVETVKEVKLFGLNDFLVERFRRYADAMYRDNRRLAVRRAAWGGGLAALGALAYYVAYAVIALRTVQGQFSLGDLTFLAGSFLRLRTLLEGLLLGFSQIAGQALYLDDLFSFFDIRPDILSPAHALPFPSPIRRGVTFENVGFRYPDTDRWAVRGLNLNLKAGEVLALVGENGAGKTTIVKLLARLYDPTEGRILLEGRDLRDYDLAELRSHVGVIFQDFVRFHFTAGENIGMGRIAEAQDQIRVRDAAERSLADQVVARLPQGYDQPLGKRFSDGYDLSGGEWQKIAIARAYMRDADILILDEPTAALDARAEFEVFQRFGDLSRGRTAVLISHRFSTVRMADRIVVVEGGRVVEEGSHDDLVRAQGRYAELFELQAAGYR</sequence>
<evidence type="ECO:0000256" key="1">
    <source>
        <dbReference type="ARBA" id="ARBA00004651"/>
    </source>
</evidence>
<dbReference type="PROSITE" id="PS50893">
    <property type="entry name" value="ABC_TRANSPORTER_2"/>
    <property type="match status" value="1"/>
</dbReference>
<gene>
    <name evidence="15" type="ORF">ABEG18_14390</name>
</gene>
<feature type="compositionally biased region" description="Pro residues" evidence="11">
    <location>
        <begin position="12"/>
        <end position="25"/>
    </location>
</feature>
<evidence type="ECO:0000256" key="11">
    <source>
        <dbReference type="SAM" id="MobiDB-lite"/>
    </source>
</evidence>
<dbReference type="InterPro" id="IPR039421">
    <property type="entry name" value="Type_1_exporter"/>
</dbReference>
<dbReference type="AlphaFoldDB" id="A0AAU7J986"/>
<dbReference type="InterPro" id="IPR027417">
    <property type="entry name" value="P-loop_NTPase"/>
</dbReference>
<keyword evidence="5" id="KW-0762">Sugar transport</keyword>
<evidence type="ECO:0000256" key="6">
    <source>
        <dbReference type="ARBA" id="ARBA00022692"/>
    </source>
</evidence>
<dbReference type="GO" id="GO:0016887">
    <property type="term" value="F:ATP hydrolysis activity"/>
    <property type="evidence" value="ECO:0007669"/>
    <property type="project" value="InterPro"/>
</dbReference>
<accession>A0AAU7J986</accession>
<dbReference type="EMBL" id="CP157484">
    <property type="protein sequence ID" value="XBO36928.1"/>
    <property type="molecule type" value="Genomic_DNA"/>
</dbReference>
<keyword evidence="6 12" id="KW-0812">Transmembrane</keyword>
<dbReference type="InterPro" id="IPR036640">
    <property type="entry name" value="ABC1_TM_sf"/>
</dbReference>
<protein>
    <submittedName>
        <fullName evidence="15">ABC transporter ATP-binding protein</fullName>
    </submittedName>
</protein>
<dbReference type="InterPro" id="IPR003439">
    <property type="entry name" value="ABC_transporter-like_ATP-bd"/>
</dbReference>
<dbReference type="Gene3D" id="3.40.50.300">
    <property type="entry name" value="P-loop containing nucleotide triphosphate hydrolases"/>
    <property type="match status" value="1"/>
</dbReference>